<evidence type="ECO:0000256" key="4">
    <source>
        <dbReference type="ARBA" id="ARBA00023015"/>
    </source>
</evidence>
<organism evidence="10 11">
    <name type="scientific">Cudoniella acicularis</name>
    <dbReference type="NCBI Taxonomy" id="354080"/>
    <lineage>
        <taxon>Eukaryota</taxon>
        <taxon>Fungi</taxon>
        <taxon>Dikarya</taxon>
        <taxon>Ascomycota</taxon>
        <taxon>Pezizomycotina</taxon>
        <taxon>Leotiomycetes</taxon>
        <taxon>Helotiales</taxon>
        <taxon>Tricladiaceae</taxon>
        <taxon>Cudoniella</taxon>
    </lineage>
</organism>
<dbReference type="GO" id="GO:0003712">
    <property type="term" value="F:transcription coregulator activity"/>
    <property type="evidence" value="ECO:0007669"/>
    <property type="project" value="InterPro"/>
</dbReference>
<comment type="function">
    <text evidence="8">Component of the Mediator complex, a coactivator involved in the regulated transcription of nearly all RNA polymerase II-dependent genes. Mediator functions as a bridge to convey information from gene-specific regulatory proteins to the basal RNA polymerase II transcription machinery. Mediator is recruited to promoters by direct interactions with regulatory proteins and serves as a scaffold for the assembly of a functional preinitiation complex with RNA polymerase II and the general transcription factors.</text>
</comment>
<feature type="region of interest" description="Disordered" evidence="9">
    <location>
        <begin position="245"/>
        <end position="321"/>
    </location>
</feature>
<reference evidence="10 11" key="1">
    <citation type="submission" date="2020-03" db="EMBL/GenBank/DDBJ databases">
        <title>Draft Genome Sequence of Cudoniella acicularis.</title>
        <authorList>
            <person name="Buettner E."/>
            <person name="Kellner H."/>
        </authorList>
    </citation>
    <scope>NUCLEOTIDE SEQUENCE [LARGE SCALE GENOMIC DNA]</scope>
    <source>
        <strain evidence="10 11">DSM 108380</strain>
    </source>
</reference>
<evidence type="ECO:0000256" key="6">
    <source>
        <dbReference type="ARBA" id="ARBA00023242"/>
    </source>
</evidence>
<evidence type="ECO:0000256" key="7">
    <source>
        <dbReference type="ARBA" id="ARBA00031257"/>
    </source>
</evidence>
<dbReference type="GO" id="GO:0006357">
    <property type="term" value="P:regulation of transcription by RNA polymerase II"/>
    <property type="evidence" value="ECO:0007669"/>
    <property type="project" value="InterPro"/>
</dbReference>
<evidence type="ECO:0000256" key="2">
    <source>
        <dbReference type="ARBA" id="ARBA00009626"/>
    </source>
</evidence>
<dbReference type="AlphaFoldDB" id="A0A8H4RVV5"/>
<keyword evidence="5 8" id="KW-0804">Transcription</keyword>
<keyword evidence="6 8" id="KW-0539">Nucleus</keyword>
<comment type="subunit">
    <text evidence="8">Component of the Mediator complex.</text>
</comment>
<evidence type="ECO:0000313" key="10">
    <source>
        <dbReference type="EMBL" id="KAF4636391.1"/>
    </source>
</evidence>
<comment type="similarity">
    <text evidence="2 8">Belongs to the Mediator complex subunit 4 family.</text>
</comment>
<accession>A0A8H4RVV5</accession>
<keyword evidence="11" id="KW-1185">Reference proteome</keyword>
<dbReference type="InterPro" id="IPR019258">
    <property type="entry name" value="Mediator_Med4"/>
</dbReference>
<comment type="caution">
    <text evidence="10">The sequence shown here is derived from an EMBL/GenBank/DDBJ whole genome shotgun (WGS) entry which is preliminary data.</text>
</comment>
<gene>
    <name evidence="8" type="primary">MED4</name>
    <name evidence="10" type="ORF">G7Y89_g1695</name>
</gene>
<dbReference type="Pfam" id="PF10018">
    <property type="entry name" value="Med4"/>
    <property type="match status" value="1"/>
</dbReference>
<dbReference type="OrthoDB" id="1929813at2759"/>
<protein>
    <recommendedName>
        <fullName evidence="3 8">Mediator of RNA polymerase II transcription subunit 4</fullName>
    </recommendedName>
    <alternativeName>
        <fullName evidence="7 8">Mediator complex subunit 4</fullName>
    </alternativeName>
</protein>
<feature type="compositionally biased region" description="Basic and acidic residues" evidence="9">
    <location>
        <begin position="259"/>
        <end position="292"/>
    </location>
</feature>
<feature type="compositionally biased region" description="Polar residues" evidence="9">
    <location>
        <begin position="140"/>
        <end position="159"/>
    </location>
</feature>
<evidence type="ECO:0000313" key="11">
    <source>
        <dbReference type="Proteomes" id="UP000566819"/>
    </source>
</evidence>
<proteinExistence type="inferred from homology"/>
<name>A0A8H4RVV5_9HELO</name>
<sequence length="321" mass="35350">MNEVIDKRFERLDKALVTLINSISTYNPSTTLANDLVVADADLSQGLEQLSIHQSNHAKILSLRAISHELDTQIRETLTLLTSTRAELLSTPATIFPPSANTVSYSELLDYARRISKFTLPSTYREPDAQTAADTGEAAGTNTPKEAKSETQTNGTSTPVAVANGVEKDTQMTAGTAMDIDSSTPATGTQQASQNTNATSSTSLPVEFSQWLNPSADVMFVPWPTEQTIRRGALASIQMLIDQGKDPATFDPAESAALEEERRKKIEEEDKLREEEQARMEEQRRREMERRMSSSGGGTAERVQEKPSVFQLETFDDDEDD</sequence>
<evidence type="ECO:0000256" key="5">
    <source>
        <dbReference type="ARBA" id="ARBA00023163"/>
    </source>
</evidence>
<keyword evidence="4 8" id="KW-0805">Transcription regulation</keyword>
<comment type="subcellular location">
    <subcellularLocation>
        <location evidence="1 8">Nucleus</location>
    </subcellularLocation>
</comment>
<evidence type="ECO:0000256" key="8">
    <source>
        <dbReference type="RuleBase" id="RU364141"/>
    </source>
</evidence>
<evidence type="ECO:0000256" key="1">
    <source>
        <dbReference type="ARBA" id="ARBA00004123"/>
    </source>
</evidence>
<evidence type="ECO:0000256" key="9">
    <source>
        <dbReference type="SAM" id="MobiDB-lite"/>
    </source>
</evidence>
<feature type="region of interest" description="Disordered" evidence="9">
    <location>
        <begin position="126"/>
        <end position="161"/>
    </location>
</feature>
<dbReference type="Proteomes" id="UP000566819">
    <property type="component" value="Unassembled WGS sequence"/>
</dbReference>
<dbReference type="EMBL" id="JAAMPI010000068">
    <property type="protein sequence ID" value="KAF4636391.1"/>
    <property type="molecule type" value="Genomic_DNA"/>
</dbReference>
<feature type="region of interest" description="Disordered" evidence="9">
    <location>
        <begin position="178"/>
        <end position="201"/>
    </location>
</feature>
<evidence type="ECO:0000256" key="3">
    <source>
        <dbReference type="ARBA" id="ARBA00020629"/>
    </source>
</evidence>
<dbReference type="GO" id="GO:0016592">
    <property type="term" value="C:mediator complex"/>
    <property type="evidence" value="ECO:0007669"/>
    <property type="project" value="InterPro"/>
</dbReference>
<feature type="compositionally biased region" description="Low complexity" evidence="9">
    <location>
        <begin position="189"/>
        <end position="201"/>
    </location>
</feature>
<keyword evidence="8" id="KW-0010">Activator</keyword>